<dbReference type="STRING" id="411473.RUMCAL_00493"/>
<protein>
    <submittedName>
        <fullName evidence="1">Uncharacterized protein</fullName>
    </submittedName>
</protein>
<dbReference type="AlphaFoldDB" id="U2KF41"/>
<evidence type="ECO:0000313" key="2">
    <source>
        <dbReference type="Proteomes" id="UP000016662"/>
    </source>
</evidence>
<dbReference type="HOGENOM" id="CLU_2737597_0_0_9"/>
<proteinExistence type="predicted"/>
<reference evidence="1 2" key="1">
    <citation type="submission" date="2013-07" db="EMBL/GenBank/DDBJ databases">
        <authorList>
            <person name="Weinstock G."/>
            <person name="Sodergren E."/>
            <person name="Wylie T."/>
            <person name="Fulton L."/>
            <person name="Fulton R."/>
            <person name="Fronick C."/>
            <person name="O'Laughlin M."/>
            <person name="Godfrey J."/>
            <person name="Miner T."/>
            <person name="Herter B."/>
            <person name="Appelbaum E."/>
            <person name="Cordes M."/>
            <person name="Lek S."/>
            <person name="Wollam A."/>
            <person name="Pepin K.H."/>
            <person name="Palsikar V.B."/>
            <person name="Mitreva M."/>
            <person name="Wilson R.K."/>
        </authorList>
    </citation>
    <scope>NUCLEOTIDE SEQUENCE [LARGE SCALE GENOMIC DNA]</scope>
    <source>
        <strain evidence="1 2">ATCC 27760</strain>
    </source>
</reference>
<gene>
    <name evidence="1" type="ORF">RUMCAL_00493</name>
</gene>
<evidence type="ECO:0000313" key="1">
    <source>
        <dbReference type="EMBL" id="ERJ97131.1"/>
    </source>
</evidence>
<dbReference type="Proteomes" id="UP000016662">
    <property type="component" value="Unassembled WGS sequence"/>
</dbReference>
<name>U2KF41_9FIRM</name>
<dbReference type="EMBL" id="AWVF01000046">
    <property type="protein sequence ID" value="ERJ97131.1"/>
    <property type="molecule type" value="Genomic_DNA"/>
</dbReference>
<sequence length="71" mass="8748">MHEYTYNISYIIIDFIPFVNSFFVEFDNAVFVRNDGNTGCLTEFFHKFLLLWQFCNEIEIRFENRKMEKYV</sequence>
<organism evidence="1 2">
    <name type="scientific">Ruminococcus callidus ATCC 27760</name>
    <dbReference type="NCBI Taxonomy" id="411473"/>
    <lineage>
        <taxon>Bacteria</taxon>
        <taxon>Bacillati</taxon>
        <taxon>Bacillota</taxon>
        <taxon>Clostridia</taxon>
        <taxon>Eubacteriales</taxon>
        <taxon>Oscillospiraceae</taxon>
        <taxon>Ruminococcus</taxon>
    </lineage>
</organism>
<accession>U2KF41</accession>
<comment type="caution">
    <text evidence="1">The sequence shown here is derived from an EMBL/GenBank/DDBJ whole genome shotgun (WGS) entry which is preliminary data.</text>
</comment>
<keyword evidence="2" id="KW-1185">Reference proteome</keyword>
<dbReference type="PATRIC" id="fig|411473.3.peg.374"/>